<dbReference type="InterPro" id="IPR008271">
    <property type="entry name" value="Ser/Thr_kinase_AS"/>
</dbReference>
<dbReference type="InterPro" id="IPR000719">
    <property type="entry name" value="Prot_kinase_dom"/>
</dbReference>
<dbReference type="GO" id="GO:0005524">
    <property type="term" value="F:ATP binding"/>
    <property type="evidence" value="ECO:0007669"/>
    <property type="project" value="UniProtKB-UniRule"/>
</dbReference>
<evidence type="ECO:0000259" key="14">
    <source>
        <dbReference type="PROSITE" id="PS50011"/>
    </source>
</evidence>
<dbReference type="PROSITE" id="PS50011">
    <property type="entry name" value="PROTEIN_KINASE_DOM"/>
    <property type="match status" value="2"/>
</dbReference>
<dbReference type="PANTHER" id="PTHR27003">
    <property type="entry name" value="OS07G0166700 PROTEIN"/>
    <property type="match status" value="1"/>
</dbReference>
<comment type="caution">
    <text evidence="15">The sequence shown here is derived from an EMBL/GenBank/DDBJ whole genome shotgun (WGS) entry which is preliminary data.</text>
</comment>
<keyword evidence="4" id="KW-0812">Transmembrane</keyword>
<dbReference type="FunFam" id="3.30.200.20:FF:000039">
    <property type="entry name" value="receptor-like protein kinase FERONIA"/>
    <property type="match status" value="1"/>
</dbReference>
<dbReference type="GO" id="GO:0005886">
    <property type="term" value="C:plasma membrane"/>
    <property type="evidence" value="ECO:0007669"/>
    <property type="project" value="TreeGrafter"/>
</dbReference>
<evidence type="ECO:0000256" key="2">
    <source>
        <dbReference type="ARBA" id="ARBA00022527"/>
    </source>
</evidence>
<dbReference type="OrthoDB" id="1720310at2759"/>
<keyword evidence="7 15" id="KW-0418">Kinase</keyword>
<sequence length="1186" mass="134127">MHLHPLSIIIPLYFFLHHPIFLVTGNSPGLYPVNDIAVNCGSSGNSMAVDGRQWVGDTPSKLVILQGLNGKLIGSTATEQFLSRDPVPYKTARISRGQFTYTFKVSPGQKFIRLHFYPTSYRGGFKRSKAFFTVKAGPYTLLSNFSASLAADALGLQVIAKEFCVIVVENQPLIITFSPSPGGKKDDGYAFVNGIEIISIPAGLYHTREGDPGANVVGKTYQFPIDKSIALEMVQRLNVGGSSILPTEDTGMFREWSDSNFLLESSVLPVSTTIQIKYTHVPAYTAPQKVYQTSWSMVPEKQARENFNFTWKLPVDLGFRYLLRFHFCELEYEITENEHKEFSIYVNKQMAEANVDLIKWGGRNGVALYRDYVVMMNGDRMEGKRDLLIALCPRMSHNNEWTKQTDTILKGLEVFKLSNTDNNLAGVNPASLVHASTSHNPKPRKSVFSWGGNAIATGVVILLTVLNMIVYQLRIVSENFWGNSISSSPSEGSCRRFSLDEVLLATGNFADELVIGRGGFGKVYKALIDGGKTIVAMKRLNSKSNQGENEFRTEIEMLSMLRHTHLVSLLGYCDENHEMILVYEFMEHGTLADHLYKMNSNSDGNISPLSWEQRLGICIHAAQGLDYLHTGTCPGIIHRDVKTTNILLDKNWIAKISDFGLCKVGTTSHSCSHVSTDVKGTFGYLDLEYYLTHRLTEKSDVYSFGVVMMEVLCGRPAVDLTLEEEQHSLAEWARRCIEEKKLDDIIDLSLRDQISPQCLKVFAEVASKCLQRRPNERPTMADVVAGLRCAFASQEQCKNSPAEEVVEEEDAFNIGGSDDELIDDALTHSTVPSLSNLVQSNKNISQGKKRSKGWLTIFQSIGLSGKGTKTQVRKRKDFDFNIGQLEKKSDTHMYRRFTKAEIEAATYNLYNLDDGEHRFSNMYKGWIDHSTLEVVIRCMAKLTSDATWTRHRMLVYNYMVNMSLQDQLYGIGHDPLSWKMRLETCIGAARGLQYLHSSHIIHRNIKPTKILLDENWVAKVSVFESFMMVPTCITTLIYATRWYLDPEYMYTFRFTEKSDVYSFGMVLLEVLCRRQPYDPSQVEEQRFLVRWFRSSVQRKGIDQIIDRYLVGSIAPECLRQFVKITWSCLLDRGRERPSMNDVVGSLQVALQLQRTWHNNEDPVDIGSRLSVARAYNSVLDDSVFNI</sequence>
<keyword evidence="5 13" id="KW-0732">Signal</keyword>
<evidence type="ECO:0000256" key="4">
    <source>
        <dbReference type="ARBA" id="ARBA00022692"/>
    </source>
</evidence>
<protein>
    <submittedName>
        <fullName evidence="15">Malectin/receptor-like protein kinase family protein</fullName>
    </submittedName>
</protein>
<dbReference type="PROSITE" id="PS00107">
    <property type="entry name" value="PROTEIN_KINASE_ATP"/>
    <property type="match status" value="1"/>
</dbReference>
<dbReference type="InterPro" id="IPR017441">
    <property type="entry name" value="Protein_kinase_ATP_BS"/>
</dbReference>
<keyword evidence="16" id="KW-1185">Reference proteome</keyword>
<feature type="domain" description="Protein kinase" evidence="14">
    <location>
        <begin position="509"/>
        <end position="792"/>
    </location>
</feature>
<dbReference type="AlphaFoldDB" id="A0A7J0H7Y9"/>
<keyword evidence="3" id="KW-0808">Transferase</keyword>
<evidence type="ECO:0000256" key="10">
    <source>
        <dbReference type="ARBA" id="ARBA00023136"/>
    </source>
</evidence>
<evidence type="ECO:0000256" key="13">
    <source>
        <dbReference type="SAM" id="SignalP"/>
    </source>
</evidence>
<dbReference type="GO" id="GO:0009506">
    <property type="term" value="C:plasmodesma"/>
    <property type="evidence" value="ECO:0007669"/>
    <property type="project" value="TreeGrafter"/>
</dbReference>
<keyword evidence="2" id="KW-0723">Serine/threonine-protein kinase</keyword>
<evidence type="ECO:0000313" key="15">
    <source>
        <dbReference type="EMBL" id="GFZ19223.1"/>
    </source>
</evidence>
<reference evidence="15 16" key="1">
    <citation type="submission" date="2019-07" db="EMBL/GenBank/DDBJ databases">
        <title>De Novo Assembly of kiwifruit Actinidia rufa.</title>
        <authorList>
            <person name="Sugita-Konishi S."/>
            <person name="Sato K."/>
            <person name="Mori E."/>
            <person name="Abe Y."/>
            <person name="Kisaki G."/>
            <person name="Hamano K."/>
            <person name="Suezawa K."/>
            <person name="Otani M."/>
            <person name="Fukuda T."/>
            <person name="Manabe T."/>
            <person name="Gomi K."/>
            <person name="Tabuchi M."/>
            <person name="Akimitsu K."/>
            <person name="Kataoka I."/>
        </authorList>
    </citation>
    <scope>NUCLEOTIDE SEQUENCE [LARGE SCALE GENOMIC DNA]</scope>
    <source>
        <strain evidence="16">cv. Fuchu</strain>
    </source>
</reference>
<dbReference type="Pfam" id="PF12819">
    <property type="entry name" value="Malectin_like"/>
    <property type="match status" value="1"/>
</dbReference>
<dbReference type="EMBL" id="BJWL01000027">
    <property type="protein sequence ID" value="GFZ19223.1"/>
    <property type="molecule type" value="Genomic_DNA"/>
</dbReference>
<dbReference type="SUPFAM" id="SSF56112">
    <property type="entry name" value="Protein kinase-like (PK-like)"/>
    <property type="match status" value="2"/>
</dbReference>
<feature type="chain" id="PRO_5029867797" evidence="13">
    <location>
        <begin position="26"/>
        <end position="1186"/>
    </location>
</feature>
<dbReference type="Gene3D" id="3.30.200.20">
    <property type="entry name" value="Phosphorylase Kinase, domain 1"/>
    <property type="match status" value="1"/>
</dbReference>
<evidence type="ECO:0000256" key="8">
    <source>
        <dbReference type="ARBA" id="ARBA00022840"/>
    </source>
</evidence>
<dbReference type="InterPro" id="IPR001245">
    <property type="entry name" value="Ser-Thr/Tyr_kinase_cat_dom"/>
</dbReference>
<keyword evidence="11" id="KW-0325">Glycoprotein</keyword>
<proteinExistence type="predicted"/>
<gene>
    <name evidence="15" type="ORF">Acr_27g0009620</name>
</gene>
<feature type="signal peptide" evidence="13">
    <location>
        <begin position="1"/>
        <end position="25"/>
    </location>
</feature>
<dbReference type="FunFam" id="2.60.120.430:FF:000003">
    <property type="entry name" value="FERONIA receptor-like kinase"/>
    <property type="match status" value="1"/>
</dbReference>
<dbReference type="PROSITE" id="PS00108">
    <property type="entry name" value="PROTEIN_KINASE_ST"/>
    <property type="match status" value="1"/>
</dbReference>
<dbReference type="Gene3D" id="2.60.120.430">
    <property type="entry name" value="Galactose-binding lectin"/>
    <property type="match status" value="2"/>
</dbReference>
<keyword evidence="9" id="KW-1133">Transmembrane helix</keyword>
<keyword evidence="10" id="KW-0472">Membrane</keyword>
<dbReference type="FunFam" id="2.60.120.430:FF:000007">
    <property type="entry name" value="FERONIA receptor-like kinase"/>
    <property type="match status" value="1"/>
</dbReference>
<dbReference type="Proteomes" id="UP000585474">
    <property type="component" value="Unassembled WGS sequence"/>
</dbReference>
<evidence type="ECO:0000256" key="1">
    <source>
        <dbReference type="ARBA" id="ARBA00004479"/>
    </source>
</evidence>
<evidence type="ECO:0000256" key="7">
    <source>
        <dbReference type="ARBA" id="ARBA00022777"/>
    </source>
</evidence>
<keyword evidence="15" id="KW-0675">Receptor</keyword>
<feature type="binding site" evidence="12">
    <location>
        <position position="538"/>
    </location>
    <ligand>
        <name>ATP</name>
        <dbReference type="ChEBI" id="CHEBI:30616"/>
    </ligand>
</feature>
<evidence type="ECO:0000256" key="6">
    <source>
        <dbReference type="ARBA" id="ARBA00022741"/>
    </source>
</evidence>
<dbReference type="CDD" id="cd14066">
    <property type="entry name" value="STKc_IRAK"/>
    <property type="match status" value="1"/>
</dbReference>
<feature type="domain" description="Protein kinase" evidence="14">
    <location>
        <begin position="858"/>
        <end position="1150"/>
    </location>
</feature>
<comment type="subcellular location">
    <subcellularLocation>
        <location evidence="1">Membrane</location>
        <topology evidence="1">Single-pass type I membrane protein</topology>
    </subcellularLocation>
</comment>
<dbReference type="SMART" id="SM00220">
    <property type="entry name" value="S_TKc"/>
    <property type="match status" value="1"/>
</dbReference>
<dbReference type="PANTHER" id="PTHR27003:SF467">
    <property type="entry name" value="PROTEIN KINASE DOMAIN-CONTAINING PROTEIN"/>
    <property type="match status" value="1"/>
</dbReference>
<keyword evidence="6 12" id="KW-0547">Nucleotide-binding</keyword>
<evidence type="ECO:0000256" key="9">
    <source>
        <dbReference type="ARBA" id="ARBA00022989"/>
    </source>
</evidence>
<accession>A0A7J0H7Y9</accession>
<evidence type="ECO:0000256" key="11">
    <source>
        <dbReference type="ARBA" id="ARBA00023180"/>
    </source>
</evidence>
<dbReference type="Gene3D" id="1.10.510.10">
    <property type="entry name" value="Transferase(Phosphotransferase) domain 1"/>
    <property type="match status" value="2"/>
</dbReference>
<dbReference type="GO" id="GO:0010038">
    <property type="term" value="P:response to metal ion"/>
    <property type="evidence" value="ECO:0007669"/>
    <property type="project" value="UniProtKB-ARBA"/>
</dbReference>
<evidence type="ECO:0000313" key="16">
    <source>
        <dbReference type="Proteomes" id="UP000585474"/>
    </source>
</evidence>
<dbReference type="GO" id="GO:0004714">
    <property type="term" value="F:transmembrane receptor protein tyrosine kinase activity"/>
    <property type="evidence" value="ECO:0007669"/>
    <property type="project" value="InterPro"/>
</dbReference>
<keyword evidence="8 12" id="KW-0067">ATP-binding</keyword>
<dbReference type="Pfam" id="PF07714">
    <property type="entry name" value="PK_Tyr_Ser-Thr"/>
    <property type="match status" value="2"/>
</dbReference>
<evidence type="ECO:0000256" key="5">
    <source>
        <dbReference type="ARBA" id="ARBA00022729"/>
    </source>
</evidence>
<evidence type="ECO:0000256" key="3">
    <source>
        <dbReference type="ARBA" id="ARBA00022679"/>
    </source>
</evidence>
<dbReference type="InterPro" id="IPR024788">
    <property type="entry name" value="Malectin-like_Carb-bd_dom"/>
</dbReference>
<dbReference type="FunFam" id="1.10.510.10:FF:000252">
    <property type="entry name" value="Receptor-like protein kinase FERONIA"/>
    <property type="match status" value="1"/>
</dbReference>
<evidence type="ECO:0000256" key="12">
    <source>
        <dbReference type="PROSITE-ProRule" id="PRU10141"/>
    </source>
</evidence>
<dbReference type="InterPro" id="IPR045272">
    <property type="entry name" value="ANXUR1/2-like"/>
</dbReference>
<dbReference type="GO" id="GO:0004674">
    <property type="term" value="F:protein serine/threonine kinase activity"/>
    <property type="evidence" value="ECO:0007669"/>
    <property type="project" value="UniProtKB-KW"/>
</dbReference>
<name>A0A7J0H7Y9_9ERIC</name>
<organism evidence="15 16">
    <name type="scientific">Actinidia rufa</name>
    <dbReference type="NCBI Taxonomy" id="165716"/>
    <lineage>
        <taxon>Eukaryota</taxon>
        <taxon>Viridiplantae</taxon>
        <taxon>Streptophyta</taxon>
        <taxon>Embryophyta</taxon>
        <taxon>Tracheophyta</taxon>
        <taxon>Spermatophyta</taxon>
        <taxon>Magnoliopsida</taxon>
        <taxon>eudicotyledons</taxon>
        <taxon>Gunneridae</taxon>
        <taxon>Pentapetalae</taxon>
        <taxon>asterids</taxon>
        <taxon>Ericales</taxon>
        <taxon>Actinidiaceae</taxon>
        <taxon>Actinidia</taxon>
    </lineage>
</organism>
<dbReference type="InterPro" id="IPR011009">
    <property type="entry name" value="Kinase-like_dom_sf"/>
</dbReference>